<name>A0ABU4RVX1_9GAMM</name>
<protein>
    <submittedName>
        <fullName evidence="2">Uncharacterized protein</fullName>
    </submittedName>
</protein>
<organism evidence="2 3">
    <name type="scientific">Gilvimarinus gilvus</name>
    <dbReference type="NCBI Taxonomy" id="3058038"/>
    <lineage>
        <taxon>Bacteria</taxon>
        <taxon>Pseudomonadati</taxon>
        <taxon>Pseudomonadota</taxon>
        <taxon>Gammaproteobacteria</taxon>
        <taxon>Cellvibrionales</taxon>
        <taxon>Cellvibrionaceae</taxon>
        <taxon>Gilvimarinus</taxon>
    </lineage>
</organism>
<accession>A0ABU4RVX1</accession>
<keyword evidence="3" id="KW-1185">Reference proteome</keyword>
<dbReference type="EMBL" id="JAXAFO010000008">
    <property type="protein sequence ID" value="MDX6849007.1"/>
    <property type="molecule type" value="Genomic_DNA"/>
</dbReference>
<evidence type="ECO:0000313" key="3">
    <source>
        <dbReference type="Proteomes" id="UP001273505"/>
    </source>
</evidence>
<sequence>MISKTVYLFGSYGEELPTVKPEDIDKTQHLPDGESKKEAVF</sequence>
<reference evidence="2 3" key="1">
    <citation type="submission" date="2023-11" db="EMBL/GenBank/DDBJ databases">
        <title>Gilvimarinus fulvus sp. nov., isolated from the surface of Kelp.</title>
        <authorList>
            <person name="Sun Y.Y."/>
            <person name="Gong Y."/>
            <person name="Du Z.J."/>
        </authorList>
    </citation>
    <scope>NUCLEOTIDE SEQUENCE [LARGE SCALE GENOMIC DNA]</scope>
    <source>
        <strain evidence="2 3">SDUM040013</strain>
    </source>
</reference>
<evidence type="ECO:0000313" key="2">
    <source>
        <dbReference type="EMBL" id="MDX6849007.1"/>
    </source>
</evidence>
<dbReference type="RefSeq" id="WP_302723498.1">
    <property type="nucleotide sequence ID" value="NZ_JAULRU010000617.1"/>
</dbReference>
<evidence type="ECO:0000256" key="1">
    <source>
        <dbReference type="SAM" id="MobiDB-lite"/>
    </source>
</evidence>
<gene>
    <name evidence="2" type="ORF">SCD92_06520</name>
</gene>
<proteinExistence type="predicted"/>
<dbReference type="Proteomes" id="UP001273505">
    <property type="component" value="Unassembled WGS sequence"/>
</dbReference>
<feature type="region of interest" description="Disordered" evidence="1">
    <location>
        <begin position="20"/>
        <end position="41"/>
    </location>
</feature>
<comment type="caution">
    <text evidence="2">The sequence shown here is derived from an EMBL/GenBank/DDBJ whole genome shotgun (WGS) entry which is preliminary data.</text>
</comment>